<proteinExistence type="predicted"/>
<gene>
    <name evidence="1" type="ORF">rCG_36250</name>
</gene>
<reference evidence="1 2" key="1">
    <citation type="submission" date="2005-09" db="EMBL/GenBank/DDBJ databases">
        <authorList>
            <person name="Mural R.J."/>
            <person name="Li P.W."/>
            <person name="Adams M.D."/>
            <person name="Amanatides P.G."/>
            <person name="Baden-Tillson H."/>
            <person name="Barnstead M."/>
            <person name="Chin S.H."/>
            <person name="Dew I."/>
            <person name="Evans C.A."/>
            <person name="Ferriera S."/>
            <person name="Flanigan M."/>
            <person name="Fosler C."/>
            <person name="Glodek A."/>
            <person name="Gu Z."/>
            <person name="Holt R.A."/>
            <person name="Jennings D."/>
            <person name="Kraft C.L."/>
            <person name="Lu F."/>
            <person name="Nguyen T."/>
            <person name="Nusskern D.R."/>
            <person name="Pfannkoch C.M."/>
            <person name="Sitter C."/>
            <person name="Sutton G.G."/>
            <person name="Venter J.C."/>
            <person name="Wang Z."/>
            <person name="Woodage T."/>
            <person name="Zheng X.H."/>
            <person name="Zhong F."/>
        </authorList>
    </citation>
    <scope>NUCLEOTIDE SEQUENCE [LARGE SCALE GENOMIC DNA]</scope>
    <source>
        <strain>BN</strain>
        <strain evidence="2">Sprague-Dawley</strain>
    </source>
</reference>
<dbReference type="EMBL" id="CH473966">
    <property type="protein sequence ID" value="EDL95864.1"/>
    <property type="molecule type" value="Genomic_DNA"/>
</dbReference>
<protein>
    <submittedName>
        <fullName evidence="1">RCG36250</fullName>
    </submittedName>
</protein>
<organism evidence="1 2">
    <name type="scientific">Rattus norvegicus</name>
    <name type="common">Rat</name>
    <dbReference type="NCBI Taxonomy" id="10116"/>
    <lineage>
        <taxon>Eukaryota</taxon>
        <taxon>Metazoa</taxon>
        <taxon>Chordata</taxon>
        <taxon>Craniata</taxon>
        <taxon>Vertebrata</taxon>
        <taxon>Euteleostomi</taxon>
        <taxon>Mammalia</taxon>
        <taxon>Eutheria</taxon>
        <taxon>Euarchontoglires</taxon>
        <taxon>Glires</taxon>
        <taxon>Rodentia</taxon>
        <taxon>Myomorpha</taxon>
        <taxon>Muroidea</taxon>
        <taxon>Muridae</taxon>
        <taxon>Murinae</taxon>
        <taxon>Rattus</taxon>
    </lineage>
</organism>
<dbReference type="AlphaFoldDB" id="A6IQE9"/>
<dbReference type="Proteomes" id="UP000234681">
    <property type="component" value="Chromosome X"/>
</dbReference>
<name>A6IQE9_RAT</name>
<evidence type="ECO:0000313" key="2">
    <source>
        <dbReference type="Proteomes" id="UP000234681"/>
    </source>
</evidence>
<sequence length="43" mass="5055">MNKMAVLFSKIKYHCLSIISTGKSVTPEKCRHQCQFKNRVRKD</sequence>
<evidence type="ECO:0000313" key="1">
    <source>
        <dbReference type="EMBL" id="EDL95864.1"/>
    </source>
</evidence>
<accession>A6IQE9</accession>